<keyword evidence="2" id="KW-1185">Reference proteome</keyword>
<dbReference type="Proteomes" id="UP000636709">
    <property type="component" value="Unassembled WGS sequence"/>
</dbReference>
<dbReference type="AlphaFoldDB" id="A0A835B666"/>
<accession>A0A835B666</accession>
<organism evidence="1 2">
    <name type="scientific">Digitaria exilis</name>
    <dbReference type="NCBI Taxonomy" id="1010633"/>
    <lineage>
        <taxon>Eukaryota</taxon>
        <taxon>Viridiplantae</taxon>
        <taxon>Streptophyta</taxon>
        <taxon>Embryophyta</taxon>
        <taxon>Tracheophyta</taxon>
        <taxon>Spermatophyta</taxon>
        <taxon>Magnoliopsida</taxon>
        <taxon>Liliopsida</taxon>
        <taxon>Poales</taxon>
        <taxon>Poaceae</taxon>
        <taxon>PACMAD clade</taxon>
        <taxon>Panicoideae</taxon>
        <taxon>Panicodae</taxon>
        <taxon>Paniceae</taxon>
        <taxon>Anthephorinae</taxon>
        <taxon>Digitaria</taxon>
    </lineage>
</organism>
<evidence type="ECO:0000313" key="2">
    <source>
        <dbReference type="Proteomes" id="UP000636709"/>
    </source>
</evidence>
<proteinExistence type="predicted"/>
<evidence type="ECO:0000313" key="1">
    <source>
        <dbReference type="EMBL" id="KAF8689483.1"/>
    </source>
</evidence>
<reference evidence="1" key="1">
    <citation type="submission" date="2020-07" db="EMBL/GenBank/DDBJ databases">
        <title>Genome sequence and genetic diversity analysis of an under-domesticated orphan crop, white fonio (Digitaria exilis).</title>
        <authorList>
            <person name="Bennetzen J.L."/>
            <person name="Chen S."/>
            <person name="Ma X."/>
            <person name="Wang X."/>
            <person name="Yssel A.E.J."/>
            <person name="Chaluvadi S.R."/>
            <person name="Johnson M."/>
            <person name="Gangashetty P."/>
            <person name="Hamidou F."/>
            <person name="Sanogo M.D."/>
            <person name="Zwaenepoel A."/>
            <person name="Wallace J."/>
            <person name="Van De Peer Y."/>
            <person name="Van Deynze A."/>
        </authorList>
    </citation>
    <scope>NUCLEOTIDE SEQUENCE</scope>
    <source>
        <tissue evidence="1">Leaves</tissue>
    </source>
</reference>
<name>A0A835B666_9POAL</name>
<sequence>MRAIKQGIRGITAHVPKRVF</sequence>
<protein>
    <submittedName>
        <fullName evidence="1">Uncharacterized protein</fullName>
    </submittedName>
</protein>
<dbReference type="EMBL" id="JACEFO010002015">
    <property type="protein sequence ID" value="KAF8689483.1"/>
    <property type="molecule type" value="Genomic_DNA"/>
</dbReference>
<gene>
    <name evidence="1" type="ORF">HU200_041805</name>
</gene>
<comment type="caution">
    <text evidence="1">The sequence shown here is derived from an EMBL/GenBank/DDBJ whole genome shotgun (WGS) entry which is preliminary data.</text>
</comment>